<dbReference type="Proteomes" id="UP000324800">
    <property type="component" value="Unassembled WGS sequence"/>
</dbReference>
<dbReference type="GO" id="GO:0016868">
    <property type="term" value="F:intramolecular phosphotransferase activity"/>
    <property type="evidence" value="ECO:0007669"/>
    <property type="project" value="InterPro"/>
</dbReference>
<dbReference type="EMBL" id="SNRW01050091">
    <property type="protein sequence ID" value="KAA6309813.1"/>
    <property type="molecule type" value="Genomic_DNA"/>
</dbReference>
<name>A0A5J4PN29_9EUKA</name>
<proteinExistence type="predicted"/>
<sequence>TAGSGATIRVYFEKYLKDETKFDSDVSSVLAPLVATINRVTDIQKVTQKTKPDVIT</sequence>
<dbReference type="InterPro" id="IPR036900">
    <property type="entry name" value="A-D-PHexomutase_C_sf"/>
</dbReference>
<dbReference type="Gene3D" id="3.30.310.50">
    <property type="entry name" value="Alpha-D-phosphohexomutase, C-terminal domain"/>
    <property type="match status" value="1"/>
</dbReference>
<dbReference type="OrthoDB" id="2291at2759"/>
<organism evidence="1 2">
    <name type="scientific">Streblomastix strix</name>
    <dbReference type="NCBI Taxonomy" id="222440"/>
    <lineage>
        <taxon>Eukaryota</taxon>
        <taxon>Metamonada</taxon>
        <taxon>Preaxostyla</taxon>
        <taxon>Oxymonadida</taxon>
        <taxon>Streblomastigidae</taxon>
        <taxon>Streblomastix</taxon>
    </lineage>
</organism>
<dbReference type="SUPFAM" id="SSF55957">
    <property type="entry name" value="Phosphoglucomutase, C-terminal domain"/>
    <property type="match status" value="1"/>
</dbReference>
<dbReference type="Pfam" id="PF24947">
    <property type="entry name" value="PGM1_C_vert_fung"/>
    <property type="match status" value="1"/>
</dbReference>
<evidence type="ECO:0000313" key="1">
    <source>
        <dbReference type="EMBL" id="KAA6309813.1"/>
    </source>
</evidence>
<reference evidence="1 2" key="1">
    <citation type="submission" date="2019-03" db="EMBL/GenBank/DDBJ databases">
        <title>Single cell metagenomics reveals metabolic interactions within the superorganism composed of flagellate Streblomastix strix and complex community of Bacteroidetes bacteria on its surface.</title>
        <authorList>
            <person name="Treitli S.C."/>
            <person name="Kolisko M."/>
            <person name="Husnik F."/>
            <person name="Keeling P."/>
            <person name="Hampl V."/>
        </authorList>
    </citation>
    <scope>NUCLEOTIDE SEQUENCE [LARGE SCALE GENOMIC DNA]</scope>
    <source>
        <strain evidence="1">ST1C</strain>
    </source>
</reference>
<dbReference type="AlphaFoldDB" id="A0A5J4PN29"/>
<comment type="caution">
    <text evidence="1">The sequence shown here is derived from an EMBL/GenBank/DDBJ whole genome shotgun (WGS) entry which is preliminary data.</text>
</comment>
<protein>
    <submittedName>
        <fullName evidence="1">Phosphoglucomutase</fullName>
    </submittedName>
</protein>
<gene>
    <name evidence="1" type="ORF">EZS28_056434</name>
</gene>
<accession>A0A5J4PN29</accession>
<evidence type="ECO:0000313" key="2">
    <source>
        <dbReference type="Proteomes" id="UP000324800"/>
    </source>
</evidence>
<feature type="non-terminal residue" evidence="1">
    <location>
        <position position="1"/>
    </location>
</feature>